<evidence type="ECO:0000313" key="3">
    <source>
        <dbReference type="Proteomes" id="UP001358586"/>
    </source>
</evidence>
<feature type="compositionally biased region" description="Basic and acidic residues" evidence="1">
    <location>
        <begin position="15"/>
        <end position="44"/>
    </location>
</feature>
<evidence type="ECO:0000313" key="2">
    <source>
        <dbReference type="EMBL" id="KAK5842807.1"/>
    </source>
</evidence>
<dbReference type="EMBL" id="JARKNE010000002">
    <property type="protein sequence ID" value="KAK5842807.1"/>
    <property type="molecule type" value="Genomic_DNA"/>
</dbReference>
<accession>A0ABR0QVB1</accession>
<comment type="caution">
    <text evidence="2">The sequence shown here is derived from an EMBL/GenBank/DDBJ whole genome shotgun (WGS) entry which is preliminary data.</text>
</comment>
<dbReference type="Proteomes" id="UP001358586">
    <property type="component" value="Chromosome 2"/>
</dbReference>
<protein>
    <submittedName>
        <fullName evidence="2">Uncharacterized protein</fullName>
    </submittedName>
</protein>
<reference evidence="2 3" key="1">
    <citation type="submission" date="2023-03" db="EMBL/GenBank/DDBJ databases">
        <title>WGS of Gossypium arboreum.</title>
        <authorList>
            <person name="Yu D."/>
        </authorList>
    </citation>
    <scope>NUCLEOTIDE SEQUENCE [LARGE SCALE GENOMIC DNA]</scope>
    <source>
        <tissue evidence="2">Leaf</tissue>
    </source>
</reference>
<evidence type="ECO:0000256" key="1">
    <source>
        <dbReference type="SAM" id="MobiDB-lite"/>
    </source>
</evidence>
<proteinExistence type="predicted"/>
<organism evidence="2 3">
    <name type="scientific">Gossypium arboreum</name>
    <name type="common">Tree cotton</name>
    <name type="synonym">Gossypium nanking</name>
    <dbReference type="NCBI Taxonomy" id="29729"/>
    <lineage>
        <taxon>Eukaryota</taxon>
        <taxon>Viridiplantae</taxon>
        <taxon>Streptophyta</taxon>
        <taxon>Embryophyta</taxon>
        <taxon>Tracheophyta</taxon>
        <taxon>Spermatophyta</taxon>
        <taxon>Magnoliopsida</taxon>
        <taxon>eudicotyledons</taxon>
        <taxon>Gunneridae</taxon>
        <taxon>Pentapetalae</taxon>
        <taxon>rosids</taxon>
        <taxon>malvids</taxon>
        <taxon>Malvales</taxon>
        <taxon>Malvaceae</taxon>
        <taxon>Malvoideae</taxon>
        <taxon>Gossypium</taxon>
    </lineage>
</organism>
<name>A0ABR0QVB1_GOSAR</name>
<gene>
    <name evidence="2" type="ORF">PVK06_005203</name>
</gene>
<feature type="region of interest" description="Disordered" evidence="1">
    <location>
        <begin position="1"/>
        <end position="70"/>
    </location>
</feature>
<sequence>MAPHSSMEEGDRDEDEHKAESGDEDEHKGRGEEKAYEDYGHDLVEESIPLVMHRNPTRTRQPLTCGTYLA</sequence>
<keyword evidence="3" id="KW-1185">Reference proteome</keyword>